<proteinExistence type="predicted"/>
<evidence type="ECO:0000313" key="2">
    <source>
        <dbReference type="EMBL" id="PHZ28041.1"/>
    </source>
</evidence>
<dbReference type="RefSeq" id="WP_032897836.1">
    <property type="nucleotide sequence ID" value="NZ_CABHQB010000093.1"/>
</dbReference>
<evidence type="ECO:0008006" key="4">
    <source>
        <dbReference type="Google" id="ProtNLM"/>
    </source>
</evidence>
<evidence type="ECO:0000313" key="3">
    <source>
        <dbReference type="Proteomes" id="UP000229378"/>
    </source>
</evidence>
<organism evidence="2 3">
    <name type="scientific">Yersinia bercovieri</name>
    <dbReference type="NCBI Taxonomy" id="634"/>
    <lineage>
        <taxon>Bacteria</taxon>
        <taxon>Pseudomonadati</taxon>
        <taxon>Pseudomonadota</taxon>
        <taxon>Gammaproteobacteria</taxon>
        <taxon>Enterobacterales</taxon>
        <taxon>Yersiniaceae</taxon>
        <taxon>Yersinia</taxon>
    </lineage>
</organism>
<feature type="transmembrane region" description="Helical" evidence="1">
    <location>
        <begin position="6"/>
        <end position="26"/>
    </location>
</feature>
<dbReference type="Proteomes" id="UP000229378">
    <property type="component" value="Unassembled WGS sequence"/>
</dbReference>
<comment type="caution">
    <text evidence="2">The sequence shown here is derived from an EMBL/GenBank/DDBJ whole genome shotgun (WGS) entry which is preliminary data.</text>
</comment>
<keyword evidence="1" id="KW-0812">Transmembrane</keyword>
<gene>
    <name evidence="2" type="ORF">CS533_07220</name>
</gene>
<keyword evidence="1" id="KW-0472">Membrane</keyword>
<name>A0A2G4U3Z0_YERBE</name>
<reference evidence="2 3" key="1">
    <citation type="submission" date="2017-10" db="EMBL/GenBank/DDBJ databases">
        <authorList>
            <person name="Banno H."/>
            <person name="Chua N.-H."/>
        </authorList>
    </citation>
    <scope>NUCLEOTIDE SEQUENCE [LARGE SCALE GENOMIC DNA]</scope>
    <source>
        <strain evidence="2 3">SCPM-O-B-7607</strain>
    </source>
</reference>
<accession>A0A2G4U3Z0</accession>
<dbReference type="GeneID" id="89597894"/>
<dbReference type="EMBL" id="PEHN01000005">
    <property type="protein sequence ID" value="PHZ28041.1"/>
    <property type="molecule type" value="Genomic_DNA"/>
</dbReference>
<protein>
    <recommendedName>
        <fullName evidence="4">DUF4145 domain-containing protein</fullName>
    </recommendedName>
</protein>
<dbReference type="AlphaFoldDB" id="A0A2G4U3Z0"/>
<evidence type="ECO:0000256" key="1">
    <source>
        <dbReference type="SAM" id="Phobius"/>
    </source>
</evidence>
<keyword evidence="1" id="KW-1133">Transmembrane helix</keyword>
<sequence length="185" mass="21103">MDFFTFISKIIDSIAWPVVVFLILYYGRDDILKLVRTLKSIKVGDQFEAIFSDEAEKLAQETSEVIPDTNTDQYVDIRASLLAKDPRAAIMEAWIRVEKSAFEALERKHGQTFIPERNPITLIRKLVNDEILNTRQANVLQSLRLLRNQMAHNIDVELAAADAESYIDSAVTIISYLDSFTPKPQ</sequence>